<keyword evidence="1" id="KW-1133">Transmembrane helix</keyword>
<dbReference type="KEGG" id="kbs:EPA93_05045"/>
<feature type="transmembrane region" description="Helical" evidence="1">
    <location>
        <begin position="156"/>
        <end position="177"/>
    </location>
</feature>
<dbReference type="OrthoDB" id="160350at2"/>
<sequence>MNTTLGSTLTGGTFLRELLPSLLFSVALPLIVYFLLVNYIHTSELVALSLASLPPLLESVVGLVRHHRLDVLSVFALLGTGTSMLGLLLGGNEVVILMRGSFFTGAVGLACFVSLLLPRPLMFYFARHFVAGNDPVKLARFNAGWQHPYARTVHRLITIVWGLAYVSEFLTRFLLVLTLPHVLVLAIAPIILGGISILALLWTVAYARHAGRKNNINVQSEPSEAQMV</sequence>
<protein>
    <recommendedName>
        <fullName evidence="4">DUF3159 domain-containing protein</fullName>
    </recommendedName>
</protein>
<keyword evidence="1" id="KW-0812">Transmembrane</keyword>
<keyword evidence="1" id="KW-0472">Membrane</keyword>
<dbReference type="EMBL" id="CP035758">
    <property type="protein sequence ID" value="QBD75402.1"/>
    <property type="molecule type" value="Genomic_DNA"/>
</dbReference>
<dbReference type="AlphaFoldDB" id="A0A4P6JKB0"/>
<reference evidence="2 3" key="1">
    <citation type="submission" date="2019-01" db="EMBL/GenBank/DDBJ databases">
        <title>Ktedonosporobacter rubrisoli SCAWS-G2.</title>
        <authorList>
            <person name="Huang Y."/>
            <person name="Yan B."/>
        </authorList>
    </citation>
    <scope>NUCLEOTIDE SEQUENCE [LARGE SCALE GENOMIC DNA]</scope>
    <source>
        <strain evidence="2 3">SCAWS-G2</strain>
    </source>
</reference>
<evidence type="ECO:0000313" key="2">
    <source>
        <dbReference type="EMBL" id="QBD75402.1"/>
    </source>
</evidence>
<name>A0A4P6JKB0_KTERU</name>
<evidence type="ECO:0000256" key="1">
    <source>
        <dbReference type="SAM" id="Phobius"/>
    </source>
</evidence>
<dbReference type="RefSeq" id="WP_129886001.1">
    <property type="nucleotide sequence ID" value="NZ_CP035758.1"/>
</dbReference>
<organism evidence="2 3">
    <name type="scientific">Ktedonosporobacter rubrisoli</name>
    <dbReference type="NCBI Taxonomy" id="2509675"/>
    <lineage>
        <taxon>Bacteria</taxon>
        <taxon>Bacillati</taxon>
        <taxon>Chloroflexota</taxon>
        <taxon>Ktedonobacteria</taxon>
        <taxon>Ktedonobacterales</taxon>
        <taxon>Ktedonosporobacteraceae</taxon>
        <taxon>Ktedonosporobacter</taxon>
    </lineage>
</organism>
<accession>A0A4P6JKB0</accession>
<evidence type="ECO:0000313" key="3">
    <source>
        <dbReference type="Proteomes" id="UP000290365"/>
    </source>
</evidence>
<feature type="transmembrane region" description="Helical" evidence="1">
    <location>
        <begin position="183"/>
        <end position="207"/>
    </location>
</feature>
<gene>
    <name evidence="2" type="ORF">EPA93_05045</name>
</gene>
<feature type="transmembrane region" description="Helical" evidence="1">
    <location>
        <begin position="71"/>
        <end position="90"/>
    </location>
</feature>
<feature type="transmembrane region" description="Helical" evidence="1">
    <location>
        <begin position="96"/>
        <end position="117"/>
    </location>
</feature>
<feature type="transmembrane region" description="Helical" evidence="1">
    <location>
        <begin position="46"/>
        <end position="64"/>
    </location>
</feature>
<feature type="transmembrane region" description="Helical" evidence="1">
    <location>
        <begin position="21"/>
        <end position="40"/>
    </location>
</feature>
<proteinExistence type="predicted"/>
<evidence type="ECO:0008006" key="4">
    <source>
        <dbReference type="Google" id="ProtNLM"/>
    </source>
</evidence>
<dbReference type="Proteomes" id="UP000290365">
    <property type="component" value="Chromosome"/>
</dbReference>
<keyword evidence="3" id="KW-1185">Reference proteome</keyword>
<dbReference type="NCBIfam" id="NF041646">
    <property type="entry name" value="VC0807_fam"/>
    <property type="match status" value="1"/>
</dbReference>